<accession>A0AAU9ESV0</accession>
<organism evidence="1 2">
    <name type="scientific">Pseudomonas phage Ep4</name>
    <dbReference type="NCBI Taxonomy" id="3057492"/>
    <lineage>
        <taxon>Viruses</taxon>
        <taxon>Duplodnaviria</taxon>
        <taxon>Heunggongvirae</taxon>
        <taxon>Uroviricota</taxon>
        <taxon>Caudoviricetes</taxon>
        <taxon>Autographivirales</taxon>
        <taxon>Autoscriptoviridae</taxon>
        <taxon>Corkvirinae</taxon>
        <taxon>Actinidiaevirus</taxon>
        <taxon>Actinidiaevirus Ep4</taxon>
    </lineage>
</organism>
<evidence type="ECO:0000313" key="2">
    <source>
        <dbReference type="Proteomes" id="UP001304640"/>
    </source>
</evidence>
<proteinExistence type="predicted"/>
<dbReference type="EMBL" id="LC776701">
    <property type="protein sequence ID" value="BEQ12890.1"/>
    <property type="molecule type" value="Genomic_DNA"/>
</dbReference>
<dbReference type="Proteomes" id="UP001304640">
    <property type="component" value="Segment"/>
</dbReference>
<keyword evidence="2" id="KW-1185">Reference proteome</keyword>
<sequence length="64" mass="7557">MSLIRERSRIVFTQVQIEWLEKLYPEITTLADGPEMFHRAGQRSVLARIKQESNVEVRHVPLPR</sequence>
<gene>
    <name evidence="1" type="ORF">Ep4_031</name>
</gene>
<protein>
    <submittedName>
        <fullName evidence="1">Uncharacterized protein</fullName>
    </submittedName>
</protein>
<evidence type="ECO:0000313" key="1">
    <source>
        <dbReference type="EMBL" id="BEQ12890.1"/>
    </source>
</evidence>
<reference evidence="1 2" key="1">
    <citation type="submission" date="2023-07" db="EMBL/GenBank/DDBJ databases">
        <title>Complete genome sequence of Pseudomonas phage Ep4.</title>
        <authorList>
            <person name="Aono M."/>
            <person name="Yagi H."/>
            <person name="Kobayashi K."/>
        </authorList>
    </citation>
    <scope>NUCLEOTIDE SEQUENCE [LARGE SCALE GENOMIC DNA]</scope>
    <source>
        <strain evidence="1 2">Ep4</strain>
    </source>
</reference>
<name>A0AAU9ESV0_9CAUD</name>